<dbReference type="InterPro" id="IPR022519">
    <property type="entry name" value="Gloeo/Verruco_rpt"/>
</dbReference>
<accession>A0A9W6LSB4</accession>
<sequence>MNGVYSELILAELPSQYSPSAGFTNVAFNGEGRGYVATATGGVNNAGQIFGFWSDIGRAVQQQGFPSAPMRAQWDLPSFARAPSSIVLAPGGKLLLTNANGVSLFIVPSAMSGNWSGSQILAIQNCLGVTVDPVTDYIYGATSSGGANGKGELFKLSRGGPTGYTKTTLYSFTAYDGTPSSRPTLGPNGAIYGVTRNGGYNAFGSVYVVQPFSATIYNTSYIAGYQLTTLAMFSGYDGAAPISPPLLDSYGAVYGTTSAGGPSNKGVVYKVDKAPYPNAQRMKYTLYTFGSSASDGVAPTAPLIFSGDGGLIGTNVGGDATNGGSVFKVNP</sequence>
<proteinExistence type="predicted"/>
<dbReference type="EMBL" id="BSEC01000001">
    <property type="protein sequence ID" value="GLI93322.1"/>
    <property type="molecule type" value="Genomic_DNA"/>
</dbReference>
<organism evidence="1 2">
    <name type="scientific">Methylocystis echinoides</name>
    <dbReference type="NCBI Taxonomy" id="29468"/>
    <lineage>
        <taxon>Bacteria</taxon>
        <taxon>Pseudomonadati</taxon>
        <taxon>Pseudomonadota</taxon>
        <taxon>Alphaproteobacteria</taxon>
        <taxon>Hyphomicrobiales</taxon>
        <taxon>Methylocystaceae</taxon>
        <taxon>Methylocystis</taxon>
    </lineage>
</organism>
<dbReference type="Proteomes" id="UP001144323">
    <property type="component" value="Unassembled WGS sequence"/>
</dbReference>
<protein>
    <submittedName>
        <fullName evidence="1">Uncharacterized protein</fullName>
    </submittedName>
</protein>
<evidence type="ECO:0000313" key="1">
    <source>
        <dbReference type="EMBL" id="GLI93322.1"/>
    </source>
</evidence>
<keyword evidence="2" id="KW-1185">Reference proteome</keyword>
<evidence type="ECO:0000313" key="2">
    <source>
        <dbReference type="Proteomes" id="UP001144323"/>
    </source>
</evidence>
<gene>
    <name evidence="1" type="ORF">LMG27198_23140</name>
</gene>
<dbReference type="NCBIfam" id="TIGR03803">
    <property type="entry name" value="Gloeo_Verruco"/>
    <property type="match status" value="3"/>
</dbReference>
<reference evidence="1" key="1">
    <citation type="journal article" date="2023" name="Int. J. Syst. Evol. Microbiol.">
        <title>Methylocystis iwaonis sp. nov., a type II methane-oxidizing bacterium from surface soil of a rice paddy field in Japan, and emended description of the genus Methylocystis (ex Whittenbury et al. 1970) Bowman et al. 1993.</title>
        <authorList>
            <person name="Kaise H."/>
            <person name="Sawadogo J.B."/>
            <person name="Alam M.S."/>
            <person name="Ueno C."/>
            <person name="Dianou D."/>
            <person name="Shinjo R."/>
            <person name="Asakawa S."/>
        </authorList>
    </citation>
    <scope>NUCLEOTIDE SEQUENCE</scope>
    <source>
        <strain evidence="1">LMG27198</strain>
    </source>
</reference>
<dbReference type="RefSeq" id="WP_281803052.1">
    <property type="nucleotide sequence ID" value="NZ_BSEC01000001.1"/>
</dbReference>
<name>A0A9W6LSB4_9HYPH</name>
<comment type="caution">
    <text evidence="1">The sequence shown here is derived from an EMBL/GenBank/DDBJ whole genome shotgun (WGS) entry which is preliminary data.</text>
</comment>
<dbReference type="AlphaFoldDB" id="A0A9W6LSB4"/>